<dbReference type="InterPro" id="IPR009057">
    <property type="entry name" value="Homeodomain-like_sf"/>
</dbReference>
<name>A0A7I7KXY1_9MYCO</name>
<sequence length="241" mass="26274">MTSKPRVGGRYTARIQKRRKPNPDQRRRELCDAAIQLLADDGAKGLSHLKVDGRAGVPDGTTSFYFRTRSALLHAIAERMVELDLAALQAVADSPGLDDGASASTLAKVVIQSGVDPQLKLTKARYELTIQATRDPVIAATLQRATDAFTKMHHDILVQLLPHGADLDPDVVDDLSNVTLTFINGLMLRFVHGDRIIDSPEQLDAVLAAIVTGILRSDQRGRLTHDGAVLQPPLTRSLPRR</sequence>
<dbReference type="PROSITE" id="PS50977">
    <property type="entry name" value="HTH_TETR_2"/>
    <property type="match status" value="1"/>
</dbReference>
<accession>A0A7I7KXY1</accession>
<dbReference type="SUPFAM" id="SSF46689">
    <property type="entry name" value="Homeodomain-like"/>
    <property type="match status" value="1"/>
</dbReference>
<dbReference type="Gene3D" id="1.10.357.10">
    <property type="entry name" value="Tetracycline Repressor, domain 2"/>
    <property type="match status" value="1"/>
</dbReference>
<protein>
    <submittedName>
        <fullName evidence="4">TetR family transcriptional regulator</fullName>
    </submittedName>
</protein>
<dbReference type="GO" id="GO:0003677">
    <property type="term" value="F:DNA binding"/>
    <property type="evidence" value="ECO:0007669"/>
    <property type="project" value="UniProtKB-UniRule"/>
</dbReference>
<keyword evidence="1 2" id="KW-0238">DNA-binding</keyword>
<dbReference type="Pfam" id="PF17940">
    <property type="entry name" value="TetR_C_31"/>
    <property type="match status" value="1"/>
</dbReference>
<dbReference type="Proteomes" id="UP000465866">
    <property type="component" value="Chromosome"/>
</dbReference>
<evidence type="ECO:0000256" key="2">
    <source>
        <dbReference type="PROSITE-ProRule" id="PRU00335"/>
    </source>
</evidence>
<evidence type="ECO:0000313" key="5">
    <source>
        <dbReference type="Proteomes" id="UP000465866"/>
    </source>
</evidence>
<reference evidence="4 5" key="1">
    <citation type="journal article" date="2019" name="Emerg. Microbes Infect.">
        <title>Comprehensive subspecies identification of 175 nontuberculous mycobacteria species based on 7547 genomic profiles.</title>
        <authorList>
            <person name="Matsumoto Y."/>
            <person name="Kinjo T."/>
            <person name="Motooka D."/>
            <person name="Nabeya D."/>
            <person name="Jung N."/>
            <person name="Uechi K."/>
            <person name="Horii T."/>
            <person name="Iida T."/>
            <person name="Fujita J."/>
            <person name="Nakamura S."/>
        </authorList>
    </citation>
    <scope>NUCLEOTIDE SEQUENCE [LARGE SCALE GENOMIC DNA]</scope>
    <source>
        <strain evidence="4 5">JCM 12404</strain>
    </source>
</reference>
<feature type="DNA-binding region" description="H-T-H motif" evidence="2">
    <location>
        <begin position="47"/>
        <end position="66"/>
    </location>
</feature>
<dbReference type="AlphaFoldDB" id="A0A7I7KXY1"/>
<dbReference type="EMBL" id="AP022569">
    <property type="protein sequence ID" value="BBX46182.1"/>
    <property type="molecule type" value="Genomic_DNA"/>
</dbReference>
<dbReference type="KEGG" id="mcoo:MCOO_21970"/>
<evidence type="ECO:0000259" key="3">
    <source>
        <dbReference type="PROSITE" id="PS50977"/>
    </source>
</evidence>
<organism evidence="4 5">
    <name type="scientific">Mycobacterium cookii</name>
    <dbReference type="NCBI Taxonomy" id="1775"/>
    <lineage>
        <taxon>Bacteria</taxon>
        <taxon>Bacillati</taxon>
        <taxon>Actinomycetota</taxon>
        <taxon>Actinomycetes</taxon>
        <taxon>Mycobacteriales</taxon>
        <taxon>Mycobacteriaceae</taxon>
        <taxon>Mycobacterium</taxon>
    </lineage>
</organism>
<gene>
    <name evidence="4" type="ORF">MCOO_21970</name>
</gene>
<keyword evidence="5" id="KW-1185">Reference proteome</keyword>
<proteinExistence type="predicted"/>
<feature type="domain" description="HTH tetR-type" evidence="3">
    <location>
        <begin position="24"/>
        <end position="84"/>
    </location>
</feature>
<evidence type="ECO:0000256" key="1">
    <source>
        <dbReference type="ARBA" id="ARBA00023125"/>
    </source>
</evidence>
<dbReference type="InterPro" id="IPR001647">
    <property type="entry name" value="HTH_TetR"/>
</dbReference>
<dbReference type="InterPro" id="IPR041583">
    <property type="entry name" value="TetR_C_31"/>
</dbReference>
<evidence type="ECO:0000313" key="4">
    <source>
        <dbReference type="EMBL" id="BBX46182.1"/>
    </source>
</evidence>